<dbReference type="Pfam" id="PF10387">
    <property type="entry name" value="DUF2442"/>
    <property type="match status" value="1"/>
</dbReference>
<reference evidence="1 2" key="1">
    <citation type="submission" date="2019-02" db="EMBL/GenBank/DDBJ databases">
        <authorList>
            <person name="Li Y."/>
        </authorList>
    </citation>
    <scope>NUCLEOTIDE SEQUENCE [LARGE SCALE GENOMIC DNA]</scope>
    <source>
        <strain evidence="1 2">3-7</strain>
    </source>
</reference>
<organism evidence="1 2">
    <name type="scientific">Sphingomonas populi</name>
    <dbReference type="NCBI Taxonomy" id="2484750"/>
    <lineage>
        <taxon>Bacteria</taxon>
        <taxon>Pseudomonadati</taxon>
        <taxon>Pseudomonadota</taxon>
        <taxon>Alphaproteobacteria</taxon>
        <taxon>Sphingomonadales</taxon>
        <taxon>Sphingomonadaceae</taxon>
        <taxon>Sphingomonas</taxon>
    </lineage>
</organism>
<dbReference type="AlphaFoldDB" id="A0A4Q6XZN3"/>
<name>A0A4Q6XZN3_9SPHN</name>
<proteinExistence type="predicted"/>
<accession>A0A4Q6XZN3</accession>
<gene>
    <name evidence="1" type="ORF">EWE75_05905</name>
</gene>
<evidence type="ECO:0000313" key="1">
    <source>
        <dbReference type="EMBL" id="RZF65491.1"/>
    </source>
</evidence>
<protein>
    <submittedName>
        <fullName evidence="1">DUF2442 domain-containing protein</fullName>
    </submittedName>
</protein>
<dbReference type="Proteomes" id="UP000292085">
    <property type="component" value="Unassembled WGS sequence"/>
</dbReference>
<dbReference type="InterPro" id="IPR018841">
    <property type="entry name" value="DUF2442"/>
</dbReference>
<keyword evidence="2" id="KW-1185">Reference proteome</keyword>
<evidence type="ECO:0000313" key="2">
    <source>
        <dbReference type="Proteomes" id="UP000292085"/>
    </source>
</evidence>
<dbReference type="RefSeq" id="WP_130155732.1">
    <property type="nucleotide sequence ID" value="NZ_SGIS01000006.1"/>
</dbReference>
<dbReference type="Gene3D" id="3.30.2020.40">
    <property type="entry name" value="Uncharacterised protein PF10387, DUF2442"/>
    <property type="match status" value="1"/>
</dbReference>
<dbReference type="OrthoDB" id="337884at2"/>
<comment type="caution">
    <text evidence="1">The sequence shown here is derived from an EMBL/GenBank/DDBJ whole genome shotgun (WGS) entry which is preliminary data.</text>
</comment>
<dbReference type="EMBL" id="SGIS01000006">
    <property type="protein sequence ID" value="RZF65491.1"/>
    <property type="molecule type" value="Genomic_DNA"/>
</dbReference>
<sequence length="117" mass="12638">MVDLSDAAFAAAEERGRIAMLTEPRAKTARYDERLDRIVVELVNGCTFLFPPRLVQGLGSASVADIAEVDTGAFGFGLHWEKQDVDVSVAGLMAGRFGTARYMAERFGPAWDAVAAE</sequence>